<reference evidence="3 4" key="1">
    <citation type="submission" date="2019-09" db="EMBL/GenBank/DDBJ databases">
        <title>Genome Sequences of Streptomyces kaniharaensis ATCC 21070.</title>
        <authorList>
            <person name="Zhu W."/>
            <person name="De Crecy-Lagard V."/>
            <person name="Richards N.G."/>
        </authorList>
    </citation>
    <scope>NUCLEOTIDE SEQUENCE [LARGE SCALE GENOMIC DNA]</scope>
    <source>
        <strain evidence="3 4">SF-557</strain>
    </source>
</reference>
<dbReference type="Proteomes" id="UP000450000">
    <property type="component" value="Unassembled WGS sequence"/>
</dbReference>
<sequence length="190" mass="20497">MTIRIPLTHARAAAAVAGAAVALAAALPATPAAAYNGGFRNPTSSTIVNAHSGKCLEIADWRTDNGAPARQWDCTGGANQRWDYVPDSGGFRLVNRFSGKCLEIADWSHEYGAPARQWDCTGGWNQHWNYAGDIGSRNELGLQNLNSAMKLEIADWRTDNGAPARQWPSSTTGVCQGNQAWITAITRTPW</sequence>
<dbReference type="CDD" id="cd00161">
    <property type="entry name" value="beta-trefoil_Ricin-like"/>
    <property type="match status" value="1"/>
</dbReference>
<keyword evidence="4" id="KW-1185">Reference proteome</keyword>
<dbReference type="Gene3D" id="2.80.10.50">
    <property type="match status" value="1"/>
</dbReference>
<evidence type="ECO:0000313" key="4">
    <source>
        <dbReference type="Proteomes" id="UP000450000"/>
    </source>
</evidence>
<name>A0A6N7KQK0_9ACTN</name>
<dbReference type="SMART" id="SM00458">
    <property type="entry name" value="RICIN"/>
    <property type="match status" value="1"/>
</dbReference>
<dbReference type="Pfam" id="PF14200">
    <property type="entry name" value="RicinB_lectin_2"/>
    <property type="match status" value="1"/>
</dbReference>
<dbReference type="EMBL" id="WBOF01000001">
    <property type="protein sequence ID" value="MQS13800.1"/>
    <property type="molecule type" value="Genomic_DNA"/>
</dbReference>
<dbReference type="AlphaFoldDB" id="A0A6N7KQK0"/>
<organism evidence="3 4">
    <name type="scientific">Streptomyces kaniharaensis</name>
    <dbReference type="NCBI Taxonomy" id="212423"/>
    <lineage>
        <taxon>Bacteria</taxon>
        <taxon>Bacillati</taxon>
        <taxon>Actinomycetota</taxon>
        <taxon>Actinomycetes</taxon>
        <taxon>Kitasatosporales</taxon>
        <taxon>Streptomycetaceae</taxon>
        <taxon>Streptomyces</taxon>
    </lineage>
</organism>
<proteinExistence type="predicted"/>
<dbReference type="InterPro" id="IPR000772">
    <property type="entry name" value="Ricin_B_lectin"/>
</dbReference>
<dbReference type="PROSITE" id="PS50231">
    <property type="entry name" value="RICIN_B_LECTIN"/>
    <property type="match status" value="1"/>
</dbReference>
<keyword evidence="1" id="KW-0732">Signal</keyword>
<feature type="chain" id="PRO_5026845242" description="Ricin B lectin domain-containing protein" evidence="1">
    <location>
        <begin position="35"/>
        <end position="190"/>
    </location>
</feature>
<dbReference type="OrthoDB" id="4273937at2"/>
<dbReference type="RefSeq" id="WP_153462297.1">
    <property type="nucleotide sequence ID" value="NZ_WBOF01000001.1"/>
</dbReference>
<evidence type="ECO:0000256" key="1">
    <source>
        <dbReference type="SAM" id="SignalP"/>
    </source>
</evidence>
<dbReference type="SUPFAM" id="SSF50370">
    <property type="entry name" value="Ricin B-like lectins"/>
    <property type="match status" value="1"/>
</dbReference>
<comment type="caution">
    <text evidence="3">The sequence shown here is derived from an EMBL/GenBank/DDBJ whole genome shotgun (WGS) entry which is preliminary data.</text>
</comment>
<feature type="signal peptide" evidence="1">
    <location>
        <begin position="1"/>
        <end position="34"/>
    </location>
</feature>
<accession>A0A6N7KQK0</accession>
<dbReference type="InterPro" id="IPR035992">
    <property type="entry name" value="Ricin_B-like_lectins"/>
</dbReference>
<feature type="domain" description="Ricin B lectin" evidence="2">
    <location>
        <begin position="41"/>
        <end position="184"/>
    </location>
</feature>
<evidence type="ECO:0000313" key="3">
    <source>
        <dbReference type="EMBL" id="MQS13800.1"/>
    </source>
</evidence>
<protein>
    <recommendedName>
        <fullName evidence="2">Ricin B lectin domain-containing protein</fullName>
    </recommendedName>
</protein>
<gene>
    <name evidence="3" type="ORF">F7Q99_16365</name>
</gene>
<evidence type="ECO:0000259" key="2">
    <source>
        <dbReference type="SMART" id="SM00458"/>
    </source>
</evidence>